<keyword evidence="6" id="KW-1185">Reference proteome</keyword>
<dbReference type="Proteomes" id="UP000662939">
    <property type="component" value="Chromosome"/>
</dbReference>
<comment type="similarity">
    <text evidence="1">Belongs to the class IV-like SAM-binding methyltransferase superfamily. RNA methyltransferase TrmH family.</text>
</comment>
<accession>A0A895XMA6</accession>
<gene>
    <name evidence="5" type="ORF">JQS30_09890</name>
</gene>
<dbReference type="InterPro" id="IPR029028">
    <property type="entry name" value="Alpha/beta_knot_MTases"/>
</dbReference>
<evidence type="ECO:0000259" key="4">
    <source>
        <dbReference type="SMART" id="SM00967"/>
    </source>
</evidence>
<dbReference type="InterPro" id="IPR029026">
    <property type="entry name" value="tRNA_m1G_MTases_N"/>
</dbReference>
<dbReference type="EMBL" id="CP070496">
    <property type="protein sequence ID" value="QSB04125.1"/>
    <property type="molecule type" value="Genomic_DNA"/>
</dbReference>
<dbReference type="InterPro" id="IPR029064">
    <property type="entry name" value="Ribosomal_eL30-like_sf"/>
</dbReference>
<reference evidence="5" key="1">
    <citation type="submission" date="2021-02" db="EMBL/GenBank/DDBJ databases">
        <title>Natronoglycomyces albus gen. nov., sp. nov, a haloalkaliphilic actinobacterium from a soda solonchak soil.</title>
        <authorList>
            <person name="Sorokin D.Y."/>
            <person name="Khijniak T.V."/>
            <person name="Zakharycheva A.P."/>
            <person name="Boueva O.V."/>
            <person name="Ariskina E.V."/>
            <person name="Hahnke R.L."/>
            <person name="Bunk B."/>
            <person name="Sproer C."/>
            <person name="Schumann P."/>
            <person name="Evtushenko L.I."/>
            <person name="Kublanov I.V."/>
        </authorList>
    </citation>
    <scope>NUCLEOTIDE SEQUENCE</scope>
    <source>
        <strain evidence="5">DSM 106290</strain>
    </source>
</reference>
<sequence length="272" mass="28649">MTATQPGQKLTTRSARVVSARKLNRRRNRDKVRRFLAEGPQSVAEAAIAGAIIDLYYTESAAERFTDIIASAERSGAYTHVVEDEVLEALADTVTPQGLIAECRYLEDHVPADARLVVVCDRIADPGNAGTILRAADAAGADAVVFPEESVDPYNGKCVRASAGSLFHLPVVRGGVTAEHVATMSDLGAQVFAADAGGDADVFELAAAGDLVGPIVWLFGSEPHGLDSELASIAHRKVRVPIWGQAESLNLAVAAGVCLYVTASSQRNAAQE</sequence>
<feature type="domain" description="RNA 2-O ribose methyltransferase substrate binding" evidence="4">
    <location>
        <begin position="36"/>
        <end position="109"/>
    </location>
</feature>
<dbReference type="GO" id="GO:0005737">
    <property type="term" value="C:cytoplasm"/>
    <property type="evidence" value="ECO:0007669"/>
    <property type="project" value="UniProtKB-ARBA"/>
</dbReference>
<dbReference type="Gene3D" id="3.40.1280.10">
    <property type="match status" value="1"/>
</dbReference>
<dbReference type="GO" id="GO:0008173">
    <property type="term" value="F:RNA methyltransferase activity"/>
    <property type="evidence" value="ECO:0007669"/>
    <property type="project" value="InterPro"/>
</dbReference>
<organism evidence="5 6">
    <name type="scientific">Natronoglycomyces albus</name>
    <dbReference type="NCBI Taxonomy" id="2811108"/>
    <lineage>
        <taxon>Bacteria</taxon>
        <taxon>Bacillati</taxon>
        <taxon>Actinomycetota</taxon>
        <taxon>Actinomycetes</taxon>
        <taxon>Glycomycetales</taxon>
        <taxon>Glycomycetaceae</taxon>
        <taxon>Natronoglycomyces</taxon>
    </lineage>
</organism>
<dbReference type="PANTHER" id="PTHR43191">
    <property type="entry name" value="RRNA METHYLTRANSFERASE 3"/>
    <property type="match status" value="1"/>
</dbReference>
<dbReference type="SUPFAM" id="SSF55315">
    <property type="entry name" value="L30e-like"/>
    <property type="match status" value="1"/>
</dbReference>
<proteinExistence type="inferred from homology"/>
<dbReference type="GO" id="GO:0006396">
    <property type="term" value="P:RNA processing"/>
    <property type="evidence" value="ECO:0007669"/>
    <property type="project" value="InterPro"/>
</dbReference>
<dbReference type="KEGG" id="nav:JQS30_09890"/>
<dbReference type="AlphaFoldDB" id="A0A895XMA6"/>
<evidence type="ECO:0000313" key="5">
    <source>
        <dbReference type="EMBL" id="QSB04125.1"/>
    </source>
</evidence>
<dbReference type="SUPFAM" id="SSF75217">
    <property type="entry name" value="alpha/beta knot"/>
    <property type="match status" value="1"/>
</dbReference>
<dbReference type="RefSeq" id="WP_213170124.1">
    <property type="nucleotide sequence ID" value="NZ_CP070496.1"/>
</dbReference>
<evidence type="ECO:0000256" key="3">
    <source>
        <dbReference type="ARBA" id="ARBA00022679"/>
    </source>
</evidence>
<dbReference type="CDD" id="cd18095">
    <property type="entry name" value="SpoU-like_rRNA-MTase"/>
    <property type="match status" value="1"/>
</dbReference>
<protein>
    <submittedName>
        <fullName evidence="5">RNA methyltransferase</fullName>
    </submittedName>
</protein>
<dbReference type="InterPro" id="IPR001537">
    <property type="entry name" value="SpoU_MeTrfase"/>
</dbReference>
<dbReference type="InterPro" id="IPR053888">
    <property type="entry name" value="MRM3-like_sub_bind"/>
</dbReference>
<evidence type="ECO:0000256" key="2">
    <source>
        <dbReference type="ARBA" id="ARBA00022603"/>
    </source>
</evidence>
<name>A0A895XMA6_9ACTN</name>
<dbReference type="Gene3D" id="3.30.1330.30">
    <property type="match status" value="1"/>
</dbReference>
<dbReference type="PANTHER" id="PTHR43191:SF2">
    <property type="entry name" value="RRNA METHYLTRANSFERASE 3, MITOCHONDRIAL"/>
    <property type="match status" value="1"/>
</dbReference>
<dbReference type="Pfam" id="PF22435">
    <property type="entry name" value="MRM3-like_sub_bind"/>
    <property type="match status" value="1"/>
</dbReference>
<dbReference type="InterPro" id="IPR051259">
    <property type="entry name" value="rRNA_Methyltransferase"/>
</dbReference>
<dbReference type="GO" id="GO:0003723">
    <property type="term" value="F:RNA binding"/>
    <property type="evidence" value="ECO:0007669"/>
    <property type="project" value="InterPro"/>
</dbReference>
<dbReference type="Pfam" id="PF00588">
    <property type="entry name" value="SpoU_methylase"/>
    <property type="match status" value="1"/>
</dbReference>
<dbReference type="InterPro" id="IPR013123">
    <property type="entry name" value="SpoU_subst-bd"/>
</dbReference>
<evidence type="ECO:0000256" key="1">
    <source>
        <dbReference type="ARBA" id="ARBA00007228"/>
    </source>
</evidence>
<evidence type="ECO:0000313" key="6">
    <source>
        <dbReference type="Proteomes" id="UP000662939"/>
    </source>
</evidence>
<keyword evidence="3" id="KW-0808">Transferase</keyword>
<keyword evidence="2 5" id="KW-0489">Methyltransferase</keyword>
<dbReference type="SMART" id="SM00967">
    <property type="entry name" value="SpoU_sub_bind"/>
    <property type="match status" value="1"/>
</dbReference>
<dbReference type="GO" id="GO:0032259">
    <property type="term" value="P:methylation"/>
    <property type="evidence" value="ECO:0007669"/>
    <property type="project" value="UniProtKB-KW"/>
</dbReference>